<protein>
    <submittedName>
        <fullName evidence="1">Uncharacterized protein</fullName>
    </submittedName>
</protein>
<gene>
    <name evidence="1" type="ORF">ZGOWGMRN_CDS_0074</name>
</gene>
<dbReference type="EMBL" id="PP848464">
    <property type="protein sequence ID" value="XBQ68805.1"/>
    <property type="molecule type" value="Genomic_DNA"/>
</dbReference>
<organism evidence="1">
    <name type="scientific">Nitrosopumivirus cobalaminus</name>
    <dbReference type="NCBI Taxonomy" id="3158414"/>
    <lineage>
        <taxon>Viruses</taxon>
    </lineage>
</organism>
<sequence length="34" mass="4003">MKRHTESCPIGLNIPYYRIKTCLLTTIQKNHELS</sequence>
<reference evidence="1" key="1">
    <citation type="submission" date="2024-05" db="EMBL/GenBank/DDBJ databases">
        <title>The simplest Porifera holobiont: glass sponge Aphrocallistes beatrix thrives with only two symbionts.</title>
        <authorList>
            <person name="N Garritano A."/>
            <person name="A Allen M."/>
            <person name="Thomas T."/>
        </authorList>
    </citation>
    <scope>NUCLEOTIDE SEQUENCE</scope>
    <source>
        <strain evidence="1">AB1</strain>
    </source>
</reference>
<name>A0AAU7N4A4_9VIRU</name>
<evidence type="ECO:0000313" key="1">
    <source>
        <dbReference type="EMBL" id="XBQ68805.1"/>
    </source>
</evidence>
<accession>A0AAU7N4A4</accession>
<proteinExistence type="predicted"/>